<evidence type="ECO:0000256" key="10">
    <source>
        <dbReference type="ARBA" id="ARBA00022816"/>
    </source>
</evidence>
<evidence type="ECO:0000256" key="16">
    <source>
        <dbReference type="ARBA" id="ARBA00023163"/>
    </source>
</evidence>
<dbReference type="GO" id="GO:0003723">
    <property type="term" value="F:RNA binding"/>
    <property type="evidence" value="ECO:0007669"/>
    <property type="project" value="UniProtKB-KW"/>
</dbReference>
<evidence type="ECO:0000313" key="25">
    <source>
        <dbReference type="Proteomes" id="UP000694545"/>
    </source>
</evidence>
<dbReference type="CTD" id="9984"/>
<evidence type="ECO:0000256" key="21">
    <source>
        <dbReference type="ARBA" id="ARBA00080564"/>
    </source>
</evidence>
<evidence type="ECO:0000256" key="8">
    <source>
        <dbReference type="ARBA" id="ARBA00022664"/>
    </source>
</evidence>
<gene>
    <name evidence="24" type="primary">THOC1</name>
</gene>
<dbReference type="GO" id="GO:0005737">
    <property type="term" value="C:cytoplasm"/>
    <property type="evidence" value="ECO:0007669"/>
    <property type="project" value="UniProtKB-SubCell"/>
</dbReference>
<dbReference type="AlphaFoldDB" id="A0A8D2IVI8"/>
<keyword evidence="4" id="KW-0813">Transport</keyword>
<dbReference type="GO" id="GO:0006915">
    <property type="term" value="P:apoptotic process"/>
    <property type="evidence" value="ECO:0007669"/>
    <property type="project" value="UniProtKB-KW"/>
</dbReference>
<keyword evidence="16" id="KW-0804">Transcription</keyword>
<dbReference type="OrthoDB" id="10257415at2759"/>
<comment type="subcellular location">
    <subcellularLocation>
        <location evidence="2">Cytoplasm</location>
    </subcellularLocation>
    <subcellularLocation>
        <location evidence="1">Nucleus matrix</location>
    </subcellularLocation>
    <subcellularLocation>
        <location evidence="3">Nucleus</location>
        <location evidence="3">Nucleoplasm</location>
    </subcellularLocation>
</comment>
<dbReference type="GO" id="GO:0006397">
    <property type="term" value="P:mRNA processing"/>
    <property type="evidence" value="ECO:0007669"/>
    <property type="project" value="UniProtKB-KW"/>
</dbReference>
<evidence type="ECO:0000256" key="14">
    <source>
        <dbReference type="ARBA" id="ARBA00023015"/>
    </source>
</evidence>
<organism evidence="24 25">
    <name type="scientific">Varanus komodoensis</name>
    <name type="common">Komodo dragon</name>
    <dbReference type="NCBI Taxonomy" id="61221"/>
    <lineage>
        <taxon>Eukaryota</taxon>
        <taxon>Metazoa</taxon>
        <taxon>Chordata</taxon>
        <taxon>Craniata</taxon>
        <taxon>Vertebrata</taxon>
        <taxon>Euteleostomi</taxon>
        <taxon>Lepidosauria</taxon>
        <taxon>Squamata</taxon>
        <taxon>Bifurcata</taxon>
        <taxon>Unidentata</taxon>
        <taxon>Episquamata</taxon>
        <taxon>Toxicofera</taxon>
        <taxon>Anguimorpha</taxon>
        <taxon>Paleoanguimorpha</taxon>
        <taxon>Varanoidea</taxon>
        <taxon>Varanidae</taxon>
        <taxon>Varanus</taxon>
    </lineage>
</organism>
<dbReference type="GO" id="GO:0003677">
    <property type="term" value="F:DNA binding"/>
    <property type="evidence" value="ECO:0007669"/>
    <property type="project" value="UniProtKB-KW"/>
</dbReference>
<dbReference type="SUPFAM" id="SSF47986">
    <property type="entry name" value="DEATH domain"/>
    <property type="match status" value="1"/>
</dbReference>
<keyword evidence="6" id="KW-1017">Isopeptide bond</keyword>
<proteinExistence type="inferred from homology"/>
<keyword evidence="13" id="KW-0007">Acetylation</keyword>
<keyword evidence="14" id="KW-0805">Transcription regulation</keyword>
<evidence type="ECO:0000256" key="5">
    <source>
        <dbReference type="ARBA" id="ARBA00022490"/>
    </source>
</evidence>
<evidence type="ECO:0000259" key="23">
    <source>
        <dbReference type="PROSITE" id="PS50017"/>
    </source>
</evidence>
<dbReference type="GO" id="GO:0000445">
    <property type="term" value="C:THO complex part of transcription export complex"/>
    <property type="evidence" value="ECO:0007669"/>
    <property type="project" value="TreeGrafter"/>
</dbReference>
<reference evidence="24" key="2">
    <citation type="submission" date="2025-09" db="UniProtKB">
        <authorList>
            <consortium name="Ensembl"/>
        </authorList>
    </citation>
    <scope>IDENTIFICATION</scope>
</reference>
<dbReference type="OMA" id="LQREEMW"/>
<keyword evidence="9" id="KW-0053">Apoptosis</keyword>
<keyword evidence="18" id="KW-0539">Nucleus</keyword>
<dbReference type="GO" id="GO:0007165">
    <property type="term" value="P:signal transduction"/>
    <property type="evidence" value="ECO:0007669"/>
    <property type="project" value="InterPro"/>
</dbReference>
<keyword evidence="10" id="KW-0509">mRNA transport</keyword>
<evidence type="ECO:0000256" key="12">
    <source>
        <dbReference type="ARBA" id="ARBA00022884"/>
    </source>
</evidence>
<reference evidence="24" key="1">
    <citation type="submission" date="2025-08" db="UniProtKB">
        <authorList>
            <consortium name="Ensembl"/>
        </authorList>
    </citation>
    <scope>IDENTIFICATION</scope>
</reference>
<dbReference type="FunFam" id="1.10.533.10:FF:000025">
    <property type="entry name" value="THO complex subunit 1"/>
    <property type="match status" value="1"/>
</dbReference>
<name>A0A8D2IVI8_VARKO</name>
<comment type="similarity">
    <text evidence="19">Belongs to the THOC1 family.</text>
</comment>
<dbReference type="Pfam" id="PF00531">
    <property type="entry name" value="Death"/>
    <property type="match status" value="1"/>
</dbReference>
<evidence type="ECO:0000256" key="6">
    <source>
        <dbReference type="ARBA" id="ARBA00022499"/>
    </source>
</evidence>
<keyword evidence="8" id="KW-0507">mRNA processing</keyword>
<dbReference type="InterPro" id="IPR021861">
    <property type="entry name" value="THO_THOC1"/>
</dbReference>
<keyword evidence="7" id="KW-0597">Phosphoprotein</keyword>
<evidence type="ECO:0000256" key="18">
    <source>
        <dbReference type="ARBA" id="ARBA00023242"/>
    </source>
</evidence>
<accession>A0A8D2IVI8</accession>
<evidence type="ECO:0000256" key="15">
    <source>
        <dbReference type="ARBA" id="ARBA00023125"/>
    </source>
</evidence>
<evidence type="ECO:0000256" key="17">
    <source>
        <dbReference type="ARBA" id="ARBA00023187"/>
    </source>
</evidence>
<evidence type="ECO:0000256" key="11">
    <source>
        <dbReference type="ARBA" id="ARBA00022843"/>
    </source>
</evidence>
<evidence type="ECO:0000256" key="3">
    <source>
        <dbReference type="ARBA" id="ARBA00004642"/>
    </source>
</evidence>
<keyword evidence="15" id="KW-0238">DNA-binding</keyword>
<dbReference type="GO" id="GO:0005654">
    <property type="term" value="C:nucleoplasm"/>
    <property type="evidence" value="ECO:0007669"/>
    <property type="project" value="UniProtKB-SubCell"/>
</dbReference>
<keyword evidence="5" id="KW-0963">Cytoplasm</keyword>
<dbReference type="PROSITE" id="PS50017">
    <property type="entry name" value="DEATH_DOMAIN"/>
    <property type="match status" value="1"/>
</dbReference>
<keyword evidence="25" id="KW-1185">Reference proteome</keyword>
<dbReference type="GO" id="GO:0008380">
    <property type="term" value="P:RNA splicing"/>
    <property type="evidence" value="ECO:0007669"/>
    <property type="project" value="UniProtKB-KW"/>
</dbReference>
<evidence type="ECO:0000256" key="20">
    <source>
        <dbReference type="ARBA" id="ARBA00069888"/>
    </source>
</evidence>
<dbReference type="GO" id="GO:0006406">
    <property type="term" value="P:mRNA export from nucleus"/>
    <property type="evidence" value="ECO:0007669"/>
    <property type="project" value="TreeGrafter"/>
</dbReference>
<dbReference type="GO" id="GO:0016363">
    <property type="term" value="C:nuclear matrix"/>
    <property type="evidence" value="ECO:0007669"/>
    <property type="project" value="UniProtKB-SubCell"/>
</dbReference>
<evidence type="ECO:0000256" key="9">
    <source>
        <dbReference type="ARBA" id="ARBA00022703"/>
    </source>
</evidence>
<evidence type="ECO:0000256" key="2">
    <source>
        <dbReference type="ARBA" id="ARBA00004496"/>
    </source>
</evidence>
<evidence type="ECO:0000256" key="13">
    <source>
        <dbReference type="ARBA" id="ARBA00022990"/>
    </source>
</evidence>
<feature type="compositionally biased region" description="Acidic residues" evidence="22">
    <location>
        <begin position="205"/>
        <end position="221"/>
    </location>
</feature>
<dbReference type="KEGG" id="vko:123020464"/>
<dbReference type="InterPro" id="IPR011029">
    <property type="entry name" value="DEATH-like_dom_sf"/>
</dbReference>
<feature type="region of interest" description="Disordered" evidence="22">
    <location>
        <begin position="194"/>
        <end position="223"/>
    </location>
</feature>
<evidence type="ECO:0000256" key="22">
    <source>
        <dbReference type="SAM" id="MobiDB-lite"/>
    </source>
</evidence>
<evidence type="ECO:0000313" key="24">
    <source>
        <dbReference type="Ensembl" id="ENSVKKP00000000051.1"/>
    </source>
</evidence>
<protein>
    <recommendedName>
        <fullName evidence="20">THO complex subunit 1</fullName>
    </recommendedName>
    <alternativeName>
        <fullName evidence="21">Nuclear matrix protein p84</fullName>
    </alternativeName>
</protein>
<evidence type="ECO:0000256" key="7">
    <source>
        <dbReference type="ARBA" id="ARBA00022553"/>
    </source>
</evidence>
<evidence type="ECO:0000256" key="1">
    <source>
        <dbReference type="ARBA" id="ARBA00004109"/>
    </source>
</evidence>
<evidence type="ECO:0000256" key="19">
    <source>
        <dbReference type="ARBA" id="ARBA00061272"/>
    </source>
</evidence>
<dbReference type="Ensembl" id="ENSVKKT00000000053.1">
    <property type="protein sequence ID" value="ENSVKKP00000000051.1"/>
    <property type="gene ID" value="ENSVKKG00000000031.1"/>
</dbReference>
<dbReference type="Gene3D" id="1.10.533.10">
    <property type="entry name" value="Death Domain, Fas"/>
    <property type="match status" value="1"/>
</dbReference>
<dbReference type="SMART" id="SM00005">
    <property type="entry name" value="DEATH"/>
    <property type="match status" value="1"/>
</dbReference>
<dbReference type="CDD" id="cd08318">
    <property type="entry name" value="Death_NMPP84"/>
    <property type="match status" value="1"/>
</dbReference>
<keyword evidence="11" id="KW-0832">Ubl conjugation</keyword>
<dbReference type="RefSeq" id="XP_044280182.1">
    <property type="nucleotide sequence ID" value="XM_044424247.1"/>
</dbReference>
<feature type="domain" description="Death" evidence="23">
    <location>
        <begin position="571"/>
        <end position="654"/>
    </location>
</feature>
<dbReference type="Proteomes" id="UP000694545">
    <property type="component" value="Unplaced"/>
</dbReference>
<dbReference type="InterPro" id="IPR000488">
    <property type="entry name" value="Death_dom"/>
</dbReference>
<dbReference type="GeneID" id="123020464"/>
<keyword evidence="12" id="KW-0694">RNA-binding</keyword>
<dbReference type="Pfam" id="PF11957">
    <property type="entry name" value="efThoc1"/>
    <property type="match status" value="1"/>
</dbReference>
<dbReference type="PANTHER" id="PTHR13265:SF2">
    <property type="entry name" value="THO COMPLEX SUBUNIT 1"/>
    <property type="match status" value="1"/>
</dbReference>
<evidence type="ECO:0000256" key="4">
    <source>
        <dbReference type="ARBA" id="ARBA00022448"/>
    </source>
</evidence>
<dbReference type="PANTHER" id="PTHR13265">
    <property type="entry name" value="THO COMPLEX SUBUNIT 1"/>
    <property type="match status" value="1"/>
</dbReference>
<keyword evidence="17" id="KW-0508">mRNA splicing</keyword>
<sequence>MSPPPLFSLPEARLRFTNSTRDALKNKTIKPLLSAFSQIPGSENEKKLTLDQAFRVALEEEIINKACCENVLSIISLVINGVTEGICTASTPFVLLGDVLDCLPLDQCDKIFTFVEKNVTTWKSNTFYSAGKNYLLRMCNDLLRRLSKSQNTVFCGRIQLFLARLFPLSEKSGLNLQSQFNLENITVFNTSEQESTLGQKHVEERDEGMEVEEGEMGDDEAPTSSSIPIDYNLYRKFWSLQDYFRNPVQCYEKVSWKTFLKYSEEVLTVFKSYKLDDTQASRKKLEELKTGEEHVYFAKFLTSEKLMDLQLSDSNFRRHILLQYLILFQYLKGQVKFKSSNYILTDEQSLWIEDTTKLVYQLLSENPPDGERFSKMVEHILNTEENWNSWKNEGCPSFVKERPSDSKPIRPFVRKRPAPEDFLGKGPNKKILMGNEELTRLWNLCPDNMEACKSESREYMPTLEEFFEEAIEQADPENMVDKEFKVVNNSNYGWRALRLLARRSPHFFQPTNQQFKSLPEYLENMVIKLAKELPPPSEEIKTGEDEDEEDNDALLKENNESPDVQRDKLVTGEQIELFANKLGEYWKVLAPYLEMKDSDIRQIESDSEDVKMRAKQLLVTWQDQEGIHATMENLITALNKAGLNDLAEGLTNDTENNT</sequence>